<dbReference type="Proteomes" id="UP001305414">
    <property type="component" value="Unassembled WGS sequence"/>
</dbReference>
<gene>
    <name evidence="1" type="ORF">RRF57_002092</name>
</gene>
<organism evidence="1 2">
    <name type="scientific">Xylaria bambusicola</name>
    <dbReference type="NCBI Taxonomy" id="326684"/>
    <lineage>
        <taxon>Eukaryota</taxon>
        <taxon>Fungi</taxon>
        <taxon>Dikarya</taxon>
        <taxon>Ascomycota</taxon>
        <taxon>Pezizomycotina</taxon>
        <taxon>Sordariomycetes</taxon>
        <taxon>Xylariomycetidae</taxon>
        <taxon>Xylariales</taxon>
        <taxon>Xylariaceae</taxon>
        <taxon>Xylaria</taxon>
    </lineage>
</organism>
<name>A0AAN7Z254_9PEZI</name>
<comment type="caution">
    <text evidence="1">The sequence shown here is derived from an EMBL/GenBank/DDBJ whole genome shotgun (WGS) entry which is preliminary data.</text>
</comment>
<sequence>MHRANAAALPSRPADIELDQAARILLANMQLLTFMHMAPAPSTDEAAALAPSEILAVTQLYVTFWLGSTHKSLKPGSKQANRAVLTAQHQ</sequence>
<evidence type="ECO:0000313" key="1">
    <source>
        <dbReference type="EMBL" id="KAK5626377.1"/>
    </source>
</evidence>
<proteinExistence type="predicted"/>
<accession>A0AAN7Z254</accession>
<reference evidence="1 2" key="1">
    <citation type="submission" date="2023-10" db="EMBL/GenBank/DDBJ databases">
        <title>Draft genome sequence of Xylaria bambusicola isolate GMP-LS, the root and basal stem rot pathogen of sugarcane in Indonesia.</title>
        <authorList>
            <person name="Selvaraj P."/>
            <person name="Muralishankar V."/>
            <person name="Muruganantham S."/>
            <person name="Sp S."/>
            <person name="Haryani S."/>
            <person name="Lau K.J.X."/>
            <person name="Naqvi N.I."/>
        </authorList>
    </citation>
    <scope>NUCLEOTIDE SEQUENCE [LARGE SCALE GENOMIC DNA]</scope>
    <source>
        <strain evidence="1">GMP-LS</strain>
    </source>
</reference>
<evidence type="ECO:0000313" key="2">
    <source>
        <dbReference type="Proteomes" id="UP001305414"/>
    </source>
</evidence>
<keyword evidence="2" id="KW-1185">Reference proteome</keyword>
<protein>
    <submittedName>
        <fullName evidence="1">Uncharacterized protein</fullName>
    </submittedName>
</protein>
<dbReference type="EMBL" id="JAWHQM010000003">
    <property type="protein sequence ID" value="KAK5626377.1"/>
    <property type="molecule type" value="Genomic_DNA"/>
</dbReference>
<dbReference type="AlphaFoldDB" id="A0AAN7Z254"/>